<accession>A0A2G0Q500</accession>
<proteinExistence type="predicted"/>
<dbReference type="Proteomes" id="UP000094600">
    <property type="component" value="Chromosome"/>
</dbReference>
<sequence>MKKILLTGVLLFTLSPFVAQATCESLKEEIAQKIIKNGVPKTGFKLDIVSSDEVAKDNTVKGNGKMVGYCDHGNKKIIYTRFSHPGTTKTIPLNNPTNTNKCK</sequence>
<evidence type="ECO:0000313" key="2">
    <source>
        <dbReference type="EMBL" id="AOM40075.1"/>
    </source>
</evidence>
<dbReference type="RefSeq" id="WP_069315815.1">
    <property type="nucleotide sequence ID" value="NZ_CAWNQJ010000079.1"/>
</dbReference>
<dbReference type="Proteomes" id="UP000225433">
    <property type="component" value="Unassembled WGS sequence"/>
</dbReference>
<feature type="chain" id="PRO_5013746572" evidence="1">
    <location>
        <begin position="22"/>
        <end position="103"/>
    </location>
</feature>
<dbReference type="STRING" id="351679.A9255_05490"/>
<keyword evidence="4" id="KW-1185">Reference proteome</keyword>
<dbReference type="OrthoDB" id="6183281at2"/>
<keyword evidence="1" id="KW-0732">Signal</keyword>
<reference evidence="2 4" key="1">
    <citation type="submission" date="2016-06" db="EMBL/GenBank/DDBJ databases">
        <title>Bacterial characters and pathogenicity of Xenorhabdus hominickii from an entomopathogenic nematode, Steinernema monticolum.</title>
        <authorList>
            <person name="Park Y."/>
            <person name="Kim Y."/>
        </authorList>
    </citation>
    <scope>NUCLEOTIDE SEQUENCE [LARGE SCALE GENOMIC DNA]</scope>
    <source>
        <strain evidence="2 4">ANU1</strain>
    </source>
</reference>
<reference evidence="3 5" key="2">
    <citation type="journal article" date="2017" name="Nat. Microbiol.">
        <title>Natural product diversity associated with the nematode symbionts Photorhabdus and Xenorhabdus.</title>
        <authorList>
            <person name="Tobias N.J."/>
            <person name="Wolff H."/>
            <person name="Djahanschiri B."/>
            <person name="Grundmann F."/>
            <person name="Kronenwerth M."/>
            <person name="Shi Y.M."/>
            <person name="Simonyi S."/>
            <person name="Grun P."/>
            <person name="Shapiro-Ilan D."/>
            <person name="Pidot S.J."/>
            <person name="Stinear T.P."/>
            <person name="Ebersberger I."/>
            <person name="Bode H.B."/>
        </authorList>
    </citation>
    <scope>NUCLEOTIDE SEQUENCE [LARGE SCALE GENOMIC DNA]</scope>
    <source>
        <strain evidence="3 5">DSM 17903</strain>
    </source>
</reference>
<evidence type="ECO:0000313" key="5">
    <source>
        <dbReference type="Proteomes" id="UP000225433"/>
    </source>
</evidence>
<feature type="signal peptide" evidence="1">
    <location>
        <begin position="1"/>
        <end position="21"/>
    </location>
</feature>
<dbReference type="AlphaFoldDB" id="A0A2G0Q500"/>
<evidence type="ECO:0000256" key="1">
    <source>
        <dbReference type="SAM" id="SignalP"/>
    </source>
</evidence>
<evidence type="ECO:0000313" key="4">
    <source>
        <dbReference type="Proteomes" id="UP000094600"/>
    </source>
</evidence>
<name>A0A2G0Q500_XENHO</name>
<organism evidence="3 5">
    <name type="scientific">Xenorhabdus hominickii</name>
    <dbReference type="NCBI Taxonomy" id="351679"/>
    <lineage>
        <taxon>Bacteria</taxon>
        <taxon>Pseudomonadati</taxon>
        <taxon>Pseudomonadota</taxon>
        <taxon>Gammaproteobacteria</taxon>
        <taxon>Enterobacterales</taxon>
        <taxon>Morganellaceae</taxon>
        <taxon>Xenorhabdus</taxon>
    </lineage>
</organism>
<protein>
    <submittedName>
        <fullName evidence="3">Membrane protein</fullName>
    </submittedName>
</protein>
<dbReference type="EMBL" id="CP016176">
    <property type="protein sequence ID" value="AOM40075.1"/>
    <property type="molecule type" value="Genomic_DNA"/>
</dbReference>
<dbReference type="InterPro" id="IPR010595">
    <property type="entry name" value="DUF1161"/>
</dbReference>
<gene>
    <name evidence="2" type="ORF">A9255_05490</name>
    <name evidence="3" type="ORF">Xhom_03366</name>
</gene>
<dbReference type="KEGG" id="xho:A9255_05490"/>
<evidence type="ECO:0000313" key="3">
    <source>
        <dbReference type="EMBL" id="PHM54289.1"/>
    </source>
</evidence>
<dbReference type="EMBL" id="NJAI01000005">
    <property type="protein sequence ID" value="PHM54289.1"/>
    <property type="molecule type" value="Genomic_DNA"/>
</dbReference>
<dbReference type="Pfam" id="PF06649">
    <property type="entry name" value="DUF1161"/>
    <property type="match status" value="1"/>
</dbReference>